<comment type="caution">
    <text evidence="1">The sequence shown here is derived from an EMBL/GenBank/DDBJ whole genome shotgun (WGS) entry which is preliminary data.</text>
</comment>
<protein>
    <submittedName>
        <fullName evidence="1">Uncharacterized protein</fullName>
    </submittedName>
</protein>
<organism evidence="1 2">
    <name type="scientific">Candidatus Desulfatibia profunda</name>
    <dbReference type="NCBI Taxonomy" id="2841695"/>
    <lineage>
        <taxon>Bacteria</taxon>
        <taxon>Pseudomonadati</taxon>
        <taxon>Thermodesulfobacteriota</taxon>
        <taxon>Desulfobacteria</taxon>
        <taxon>Desulfobacterales</taxon>
        <taxon>Desulfobacterales incertae sedis</taxon>
        <taxon>Candidatus Desulfatibia</taxon>
    </lineage>
</organism>
<proteinExistence type="predicted"/>
<evidence type="ECO:0000313" key="2">
    <source>
        <dbReference type="Proteomes" id="UP000603434"/>
    </source>
</evidence>
<accession>A0A8J6NX75</accession>
<name>A0A8J6NX75_9BACT</name>
<evidence type="ECO:0000313" key="1">
    <source>
        <dbReference type="EMBL" id="MBC8361921.1"/>
    </source>
</evidence>
<gene>
    <name evidence="1" type="ORF">H8E23_11030</name>
</gene>
<dbReference type="EMBL" id="JACNJH010000159">
    <property type="protein sequence ID" value="MBC8361921.1"/>
    <property type="molecule type" value="Genomic_DNA"/>
</dbReference>
<sequence length="82" mass="9388">MQPHSNPLCVQGKKNVFCPYYGECLDYACKKGWEYWACLDCEHKRTSEPVTASLVPTQDCDSYYSLSPSLFIKSREVVSELL</sequence>
<reference evidence="1 2" key="1">
    <citation type="submission" date="2020-08" db="EMBL/GenBank/DDBJ databases">
        <title>Bridging the membrane lipid divide: bacteria of the FCB group superphylum have the potential to synthesize archaeal ether lipids.</title>
        <authorList>
            <person name="Villanueva L."/>
            <person name="Von Meijenfeldt F.A.B."/>
            <person name="Westbye A.B."/>
            <person name="Yadav S."/>
            <person name="Hopmans E.C."/>
            <person name="Dutilh B.E."/>
            <person name="Sinninghe Damste J.S."/>
        </authorList>
    </citation>
    <scope>NUCLEOTIDE SEQUENCE [LARGE SCALE GENOMIC DNA]</scope>
    <source>
        <strain evidence="1">NIOZ-UU30</strain>
    </source>
</reference>
<dbReference type="Proteomes" id="UP000603434">
    <property type="component" value="Unassembled WGS sequence"/>
</dbReference>
<dbReference type="AlphaFoldDB" id="A0A8J6NX75"/>